<dbReference type="GO" id="GO:0140932">
    <property type="term" value="F:5'-(N(7)-methyl 5'-triphosphoguanosine)-[mRNA] diphosphatase activity"/>
    <property type="evidence" value="ECO:0007669"/>
    <property type="project" value="UniProtKB-EC"/>
</dbReference>
<evidence type="ECO:0000256" key="9">
    <source>
        <dbReference type="PIRSR" id="PIRSR028973-1"/>
    </source>
</evidence>
<evidence type="ECO:0000313" key="14">
    <source>
        <dbReference type="EMBL" id="CAF1553138.1"/>
    </source>
</evidence>
<dbReference type="GO" id="GO:0005634">
    <property type="term" value="C:nucleus"/>
    <property type="evidence" value="ECO:0007669"/>
    <property type="project" value="UniProtKB-SubCell"/>
</dbReference>
<dbReference type="GO" id="GO:0000290">
    <property type="term" value="P:deadenylation-dependent decapping of nuclear-transcribed mRNA"/>
    <property type="evidence" value="ECO:0007669"/>
    <property type="project" value="UniProtKB-UniRule"/>
</dbReference>
<evidence type="ECO:0000256" key="4">
    <source>
        <dbReference type="ARBA" id="ARBA00015636"/>
    </source>
</evidence>
<evidence type="ECO:0000313" key="16">
    <source>
        <dbReference type="Proteomes" id="UP000663832"/>
    </source>
</evidence>
<keyword evidence="6 8" id="KW-0539">Nucleus</keyword>
<comment type="subcellular location">
    <subcellularLocation>
        <location evidence="1 8">Nucleus</location>
    </subcellularLocation>
</comment>
<dbReference type="Gene3D" id="3.30.428.10">
    <property type="entry name" value="HIT-like"/>
    <property type="match status" value="1"/>
</dbReference>
<comment type="similarity">
    <text evidence="2 8">Belongs to the HIT family.</text>
</comment>
<dbReference type="FunFam" id="3.30.428.10:FF:000006">
    <property type="entry name" value="m7GpppX diphosphatase"/>
    <property type="match status" value="1"/>
</dbReference>
<dbReference type="Proteomes" id="UP000663877">
    <property type="component" value="Unassembled WGS sequence"/>
</dbReference>
<evidence type="ECO:0000256" key="3">
    <source>
        <dbReference type="ARBA" id="ARBA00012520"/>
    </source>
</evidence>
<dbReference type="EMBL" id="CAJNOM010000097">
    <property type="protein sequence ID" value="CAF1040845.1"/>
    <property type="molecule type" value="Genomic_DNA"/>
</dbReference>
<comment type="catalytic activity">
    <reaction evidence="7 8">
        <text>a 5'-end (N(7)-methyl 5'-triphosphoguanosine)-ribonucleoside in mRNA + H2O = N(7)-methyl-GMP + a 5'-end diphospho-ribonucleoside in mRNA + 2 H(+)</text>
        <dbReference type="Rhea" id="RHEA:65388"/>
        <dbReference type="Rhea" id="RHEA-COMP:17165"/>
        <dbReference type="Rhea" id="RHEA-COMP:17167"/>
        <dbReference type="ChEBI" id="CHEBI:15377"/>
        <dbReference type="ChEBI" id="CHEBI:15378"/>
        <dbReference type="ChEBI" id="CHEBI:58285"/>
        <dbReference type="ChEBI" id="CHEBI:156461"/>
        <dbReference type="ChEBI" id="CHEBI:167616"/>
        <dbReference type="EC" id="3.6.1.59"/>
    </reaction>
</comment>
<evidence type="ECO:0000256" key="8">
    <source>
        <dbReference type="PIRNR" id="PIRNR028973"/>
    </source>
</evidence>
<dbReference type="GO" id="GO:0000932">
    <property type="term" value="C:P-body"/>
    <property type="evidence" value="ECO:0007669"/>
    <property type="project" value="TreeGrafter"/>
</dbReference>
<dbReference type="GO" id="GO:0000340">
    <property type="term" value="F:RNA 7-methylguanosine cap binding"/>
    <property type="evidence" value="ECO:0007669"/>
    <property type="project" value="UniProtKB-UniRule"/>
</dbReference>
<dbReference type="OrthoDB" id="10264956at2759"/>
<reference evidence="10" key="1">
    <citation type="submission" date="2021-02" db="EMBL/GenBank/DDBJ databases">
        <authorList>
            <person name="Nowell W R."/>
        </authorList>
    </citation>
    <scope>NUCLEOTIDE SEQUENCE</scope>
</reference>
<evidence type="ECO:0000313" key="15">
    <source>
        <dbReference type="EMBL" id="CAF1585763.1"/>
    </source>
</evidence>
<sequence length="297" mass="34841">MAEWNKNVKLLRILNDNHELKFVAIEGEVEAKDGETKSAVLLFEKTPFQFDDVTKLMKGDEQQFKVDFINDIYHKYTVEAQSACNDIKLAFIHPATPAHIKKYSKKEFSLISETYHLYETIVRPYIEKNQLDAQWVYNIIDGKSERERILVETDEFIILPDIMWDGKAIDSLHILGLVKSRDIHSIRDLKPKHIPLLESFLEKTINFISTKYGISTTKIRAFFHYPPTFYHLHVHFTTLENTKCGCEIERGHLVQDVIDNLKLLNNYYQTKTLYYKVAINDPLYKLLEENQSTQHTK</sequence>
<dbReference type="GO" id="GO:0006397">
    <property type="term" value="P:mRNA processing"/>
    <property type="evidence" value="ECO:0007669"/>
    <property type="project" value="UniProtKB-KW"/>
</dbReference>
<evidence type="ECO:0000256" key="1">
    <source>
        <dbReference type="ARBA" id="ARBA00004123"/>
    </source>
</evidence>
<dbReference type="InterPro" id="IPR008594">
    <property type="entry name" value="DcpS/DCS2"/>
</dbReference>
<dbReference type="EMBL" id="CAJNOM010001010">
    <property type="protein sequence ID" value="CAF1585763.1"/>
    <property type="molecule type" value="Genomic_DNA"/>
</dbReference>
<dbReference type="Gene3D" id="3.30.200.40">
    <property type="entry name" value="Scavenger mRNA decapping enzyme, N-terminal domain"/>
    <property type="match status" value="1"/>
</dbReference>
<protein>
    <recommendedName>
        <fullName evidence="4 8">m7GpppX diphosphatase</fullName>
        <ecNumber evidence="3 8">3.6.1.59</ecNumber>
    </recommendedName>
</protein>
<dbReference type="PANTHER" id="PTHR12978:SF0">
    <property type="entry name" value="M7GPPPX DIPHOSPHATASE"/>
    <property type="match status" value="1"/>
</dbReference>
<dbReference type="PANTHER" id="PTHR12978">
    <property type="entry name" value="HISTIDINE TRIAD HIT PROTEIN MEMBER"/>
    <property type="match status" value="1"/>
</dbReference>
<evidence type="ECO:0000313" key="12">
    <source>
        <dbReference type="EMBL" id="CAF1040845.1"/>
    </source>
</evidence>
<evidence type="ECO:0000313" key="13">
    <source>
        <dbReference type="EMBL" id="CAF1262689.1"/>
    </source>
</evidence>
<dbReference type="InterPro" id="IPR011145">
    <property type="entry name" value="Scavenger_mRNA_decap_enz_N"/>
</dbReference>
<keyword evidence="5 8" id="KW-0378">Hydrolase</keyword>
<dbReference type="EMBL" id="CAJNOM010000022">
    <property type="protein sequence ID" value="CAF0825820.1"/>
    <property type="molecule type" value="Genomic_DNA"/>
</dbReference>
<dbReference type="SUPFAM" id="SSF102860">
    <property type="entry name" value="mRNA decapping enzyme DcpS N-terminal domain"/>
    <property type="match status" value="1"/>
</dbReference>
<name>A0A813S210_9BILA</name>
<gene>
    <name evidence="13" type="ORF">BJG266_LOCUS30210</name>
    <name evidence="10" type="ORF">BJG266_LOCUS4568</name>
    <name evidence="12" type="ORF">QVE165_LOCUS17064</name>
    <name evidence="14" type="ORF">QVE165_LOCUS47257</name>
    <name evidence="15" type="ORF">QVE165_LOCUS50606</name>
    <name evidence="11" type="ORF">QVE165_LOCUS5512</name>
</gene>
<accession>A0A813S210</accession>
<dbReference type="EMBL" id="CAJNOM010000736">
    <property type="protein sequence ID" value="CAF1553138.1"/>
    <property type="molecule type" value="Genomic_DNA"/>
</dbReference>
<evidence type="ECO:0000256" key="2">
    <source>
        <dbReference type="ARBA" id="ARBA00010208"/>
    </source>
</evidence>
<keyword evidence="16" id="KW-1185">Reference proteome</keyword>
<dbReference type="InterPro" id="IPR036265">
    <property type="entry name" value="HIT-like_sf"/>
</dbReference>
<comment type="function">
    <text evidence="8">Decapping scavenger enzyme that catalyzes the cleavage of a residual cap structure following the degradation of mRNAs by the 3'-&gt;5' exosome-mediated mRNA decay pathway.</text>
</comment>
<proteinExistence type="inferred from homology"/>
<feature type="active site" description="Nucleophile" evidence="9">
    <location>
        <position position="233"/>
    </location>
</feature>
<dbReference type="Pfam" id="PF11969">
    <property type="entry name" value="DcpS_C"/>
    <property type="match status" value="1"/>
</dbReference>
<dbReference type="Pfam" id="PF05652">
    <property type="entry name" value="DcpS"/>
    <property type="match status" value="1"/>
</dbReference>
<dbReference type="EMBL" id="CAJNOI010000382">
    <property type="protein sequence ID" value="CAF1262689.1"/>
    <property type="molecule type" value="Genomic_DNA"/>
</dbReference>
<evidence type="ECO:0000256" key="5">
    <source>
        <dbReference type="ARBA" id="ARBA00022801"/>
    </source>
</evidence>
<evidence type="ECO:0000256" key="6">
    <source>
        <dbReference type="ARBA" id="ARBA00023242"/>
    </source>
</evidence>
<evidence type="ECO:0000256" key="7">
    <source>
        <dbReference type="ARBA" id="ARBA00048222"/>
    </source>
</evidence>
<evidence type="ECO:0000313" key="11">
    <source>
        <dbReference type="EMBL" id="CAF0825820.1"/>
    </source>
</evidence>
<evidence type="ECO:0000313" key="17">
    <source>
        <dbReference type="Proteomes" id="UP000663877"/>
    </source>
</evidence>
<dbReference type="EMBL" id="CAJNOI010000011">
    <property type="protein sequence ID" value="CAF0789037.1"/>
    <property type="molecule type" value="Genomic_DNA"/>
</dbReference>
<evidence type="ECO:0000313" key="10">
    <source>
        <dbReference type="EMBL" id="CAF0789037.1"/>
    </source>
</evidence>
<comment type="caution">
    <text evidence="10">The sequence shown here is derived from an EMBL/GenBank/DDBJ whole genome shotgun (WGS) entry which is preliminary data.</text>
</comment>
<dbReference type="Proteomes" id="UP000663832">
    <property type="component" value="Unassembled WGS sequence"/>
</dbReference>
<dbReference type="EC" id="3.6.1.59" evidence="3 8"/>
<keyword evidence="8" id="KW-0507">mRNA processing</keyword>
<organism evidence="10 17">
    <name type="scientific">Adineta steineri</name>
    <dbReference type="NCBI Taxonomy" id="433720"/>
    <lineage>
        <taxon>Eukaryota</taxon>
        <taxon>Metazoa</taxon>
        <taxon>Spiralia</taxon>
        <taxon>Gnathifera</taxon>
        <taxon>Rotifera</taxon>
        <taxon>Eurotatoria</taxon>
        <taxon>Bdelloidea</taxon>
        <taxon>Adinetida</taxon>
        <taxon>Adinetidae</taxon>
        <taxon>Adineta</taxon>
    </lineage>
</organism>
<dbReference type="PIRSF" id="PIRSF028973">
    <property type="entry name" value="Scavenger_mRNA_decap_enz"/>
    <property type="match status" value="1"/>
</dbReference>
<dbReference type="SUPFAM" id="SSF54197">
    <property type="entry name" value="HIT-like"/>
    <property type="match status" value="1"/>
</dbReference>
<dbReference type="AlphaFoldDB" id="A0A813S210"/>